<dbReference type="Proteomes" id="UP000812844">
    <property type="component" value="Unassembled WGS sequence"/>
</dbReference>
<feature type="domain" description="Fumarate lyase N-terminal" evidence="3">
    <location>
        <begin position="75"/>
        <end position="406"/>
    </location>
</feature>
<accession>A0ABS6WB67</accession>
<protein>
    <submittedName>
        <fullName evidence="5">Aspartate ammonia-lyase</fullName>
    </submittedName>
</protein>
<name>A0ABS6WB67_9BIFI</name>
<dbReference type="InterPro" id="IPR020557">
    <property type="entry name" value="Fumarate_lyase_CS"/>
</dbReference>
<proteinExistence type="predicted"/>
<evidence type="ECO:0000256" key="2">
    <source>
        <dbReference type="SAM" id="MobiDB-lite"/>
    </source>
</evidence>
<evidence type="ECO:0000256" key="1">
    <source>
        <dbReference type="ARBA" id="ARBA00023239"/>
    </source>
</evidence>
<dbReference type="PANTHER" id="PTHR42696:SF2">
    <property type="entry name" value="ASPARTATE AMMONIA-LYASE"/>
    <property type="match status" value="1"/>
</dbReference>
<dbReference type="Pfam" id="PF10415">
    <property type="entry name" value="FumaraseC_C"/>
    <property type="match status" value="1"/>
</dbReference>
<evidence type="ECO:0000313" key="5">
    <source>
        <dbReference type="EMBL" id="MBW3083390.1"/>
    </source>
</evidence>
<comment type="caution">
    <text evidence="5">The sequence shown here is derived from an EMBL/GenBank/DDBJ whole genome shotgun (WGS) entry which is preliminary data.</text>
</comment>
<feature type="compositionally biased region" description="Low complexity" evidence="2">
    <location>
        <begin position="32"/>
        <end position="63"/>
    </location>
</feature>
<dbReference type="InterPro" id="IPR051546">
    <property type="entry name" value="Aspartate_Ammonia-Lyase"/>
</dbReference>
<keyword evidence="1" id="KW-0456">Lyase</keyword>
<sequence>MTDETTSIPGGTDRAEAAGGSRPATPPPAPPRSAGSQPAGQQPDRSQPAVPQQSAVPQPDASPAEAFRIEHDSLGELRVPADVYWGINTQRAIGNFPVSGITDSQHPSLIRSYATIKRACAEANDELGLLDHRRARLIEDACLEIERGGLADQFPVDVLQGGAGTSTNMNVNEVVANRALELAGRPRGDYATIHPNDHVNHSQSTNDTYPAACKLAIVDALGPLTAECRRLARAFHDLADRHVNDVTIGRTQLQDAVPMTFGQEFHTFASFLKMDVAALEELVPKLTVLNLGGTAIGTGICADLRFREKAHERLAAITGLPITAAPDPFAAVTDMSAYIAASAALKNLAIHLKKAADDLRLLNSGPRSGFGDLRVPPRQAGSSIMPAKVNPVIPECVDQCCFVIFGIDVTVNWAAAEGQLQLNAFDPVMTHEILTGMELMDNAMQVFRRNCIEGIEVNRETGRRYAEGSPSISAALNAEIGYERAAAIAKEAVADGRTVREVAGERTDIPEDQLDALLDPIALSRRLGQTCRERR</sequence>
<dbReference type="InterPro" id="IPR022761">
    <property type="entry name" value="Fumarate_lyase_N"/>
</dbReference>
<dbReference type="EMBL" id="JAHBBD010000020">
    <property type="protein sequence ID" value="MBW3083390.1"/>
    <property type="molecule type" value="Genomic_DNA"/>
</dbReference>
<keyword evidence="6" id="KW-1185">Reference proteome</keyword>
<dbReference type="PROSITE" id="PS00163">
    <property type="entry name" value="FUMARATE_LYASES"/>
    <property type="match status" value="1"/>
</dbReference>
<evidence type="ECO:0000259" key="4">
    <source>
        <dbReference type="Pfam" id="PF10415"/>
    </source>
</evidence>
<dbReference type="InterPro" id="IPR018951">
    <property type="entry name" value="Fumarase_C_C"/>
</dbReference>
<evidence type="ECO:0000259" key="3">
    <source>
        <dbReference type="Pfam" id="PF00206"/>
    </source>
</evidence>
<dbReference type="Pfam" id="PF00206">
    <property type="entry name" value="Lyase_1"/>
    <property type="match status" value="1"/>
</dbReference>
<reference evidence="5 6" key="1">
    <citation type="submission" date="2021-05" db="EMBL/GenBank/DDBJ databases">
        <title>Phylogenetic classification of ten novel species belonging to the genus Bifidobacterium comprising B. colchicus sp. nov., B. abeli sp. nov., B. bicoloris sp. nov., B. guerezis sp. nov., B. rosaliae sp. nov., B. santillanensis sp. nov., B. argentati sp. nov., B. amazzoni sp. nov., B. pluviali sp. nov., and B. pinnaculum sp. nov.</title>
        <authorList>
            <person name="Lugli G.A."/>
            <person name="Ruiz Garcia L."/>
            <person name="Margolles A."/>
            <person name="Ventura M."/>
        </authorList>
    </citation>
    <scope>NUCLEOTIDE SEQUENCE [LARGE SCALE GENOMIC DNA]</scope>
    <source>
        <strain evidence="5 6">6T3</strain>
    </source>
</reference>
<dbReference type="RefSeq" id="WP_219082478.1">
    <property type="nucleotide sequence ID" value="NZ_JAHBBD010000020.1"/>
</dbReference>
<gene>
    <name evidence="5" type="ORF">KIH73_08450</name>
</gene>
<evidence type="ECO:0000313" key="6">
    <source>
        <dbReference type="Proteomes" id="UP000812844"/>
    </source>
</evidence>
<dbReference type="NCBIfam" id="NF008909">
    <property type="entry name" value="PRK12273.1"/>
    <property type="match status" value="1"/>
</dbReference>
<dbReference type="PANTHER" id="PTHR42696">
    <property type="entry name" value="ASPARTATE AMMONIA-LYASE"/>
    <property type="match status" value="1"/>
</dbReference>
<organism evidence="5 6">
    <name type="scientific">Bifidobacterium phasiani</name>
    <dbReference type="NCBI Taxonomy" id="2834431"/>
    <lineage>
        <taxon>Bacteria</taxon>
        <taxon>Bacillati</taxon>
        <taxon>Actinomycetota</taxon>
        <taxon>Actinomycetes</taxon>
        <taxon>Bifidobacteriales</taxon>
        <taxon>Bifidobacteriaceae</taxon>
        <taxon>Bifidobacterium</taxon>
    </lineage>
</organism>
<feature type="domain" description="Fumarase C C-terminal" evidence="4">
    <location>
        <begin position="474"/>
        <end position="523"/>
    </location>
</feature>
<feature type="region of interest" description="Disordered" evidence="2">
    <location>
        <begin position="1"/>
        <end position="63"/>
    </location>
</feature>